<protein>
    <submittedName>
        <fullName evidence="1">Uncharacterized protein</fullName>
    </submittedName>
</protein>
<dbReference type="Proteomes" id="UP000184522">
    <property type="component" value="Unassembled WGS sequence"/>
</dbReference>
<dbReference type="AlphaFoldDB" id="A0A1M5SBG4"/>
<accession>A0A1M5SBG4</accession>
<organism evidence="1 2">
    <name type="scientific">Winogradskyella jejuensis</name>
    <dbReference type="NCBI Taxonomy" id="1089305"/>
    <lineage>
        <taxon>Bacteria</taxon>
        <taxon>Pseudomonadati</taxon>
        <taxon>Bacteroidota</taxon>
        <taxon>Flavobacteriia</taxon>
        <taxon>Flavobacteriales</taxon>
        <taxon>Flavobacteriaceae</taxon>
        <taxon>Winogradskyella</taxon>
    </lineage>
</organism>
<name>A0A1M5SBG4_9FLAO</name>
<dbReference type="OrthoDB" id="823362at2"/>
<evidence type="ECO:0000313" key="1">
    <source>
        <dbReference type="EMBL" id="SHH35253.1"/>
    </source>
</evidence>
<evidence type="ECO:0000313" key="2">
    <source>
        <dbReference type="Proteomes" id="UP000184522"/>
    </source>
</evidence>
<gene>
    <name evidence="1" type="ORF">SAMN05444148_1809</name>
</gene>
<keyword evidence="2" id="KW-1185">Reference proteome</keyword>
<dbReference type="RefSeq" id="WP_073085664.1">
    <property type="nucleotide sequence ID" value="NZ_FQWS01000002.1"/>
</dbReference>
<proteinExistence type="predicted"/>
<dbReference type="EMBL" id="FQWS01000002">
    <property type="protein sequence ID" value="SHH35253.1"/>
    <property type="molecule type" value="Genomic_DNA"/>
</dbReference>
<dbReference type="STRING" id="1089305.SAMN05444148_1809"/>
<reference evidence="2" key="1">
    <citation type="submission" date="2016-11" db="EMBL/GenBank/DDBJ databases">
        <authorList>
            <person name="Varghese N."/>
            <person name="Submissions S."/>
        </authorList>
    </citation>
    <scope>NUCLEOTIDE SEQUENCE [LARGE SCALE GENOMIC DNA]</scope>
    <source>
        <strain evidence="2">DSM 25330</strain>
    </source>
</reference>
<sequence>MKKTLVFVLLSFSFLNFESYGGKINKGQIDEKAISFLKENYGWNKEDFLVISFRQPKNKCHYDNYKNLSKTNRAIAKFSESIEEKSTRNILVSSDAEKVKAYVDLESSYIDFEDFILKTFFEKANSCYGLVVINNEGRYMSIAGEFVTKDVNSFIHLLKLGY</sequence>